<gene>
    <name evidence="1" type="ORF">HPB48_012875</name>
</gene>
<evidence type="ECO:0000313" key="2">
    <source>
        <dbReference type="Proteomes" id="UP000821853"/>
    </source>
</evidence>
<dbReference type="EMBL" id="JABSTR010000007">
    <property type="protein sequence ID" value="KAH9374658.1"/>
    <property type="molecule type" value="Genomic_DNA"/>
</dbReference>
<accession>A0A9J6GH29</accession>
<name>A0A9J6GH29_HAELO</name>
<proteinExistence type="predicted"/>
<dbReference type="AlphaFoldDB" id="A0A9J6GH29"/>
<protein>
    <submittedName>
        <fullName evidence="1">Uncharacterized protein</fullName>
    </submittedName>
</protein>
<comment type="caution">
    <text evidence="1">The sequence shown here is derived from an EMBL/GenBank/DDBJ whole genome shotgun (WGS) entry which is preliminary data.</text>
</comment>
<keyword evidence="2" id="KW-1185">Reference proteome</keyword>
<dbReference type="VEuPathDB" id="VectorBase:HLOH_051733"/>
<reference evidence="1 2" key="1">
    <citation type="journal article" date="2020" name="Cell">
        <title>Large-Scale Comparative Analyses of Tick Genomes Elucidate Their Genetic Diversity and Vector Capacities.</title>
        <authorList>
            <consortium name="Tick Genome and Microbiome Consortium (TIGMIC)"/>
            <person name="Jia N."/>
            <person name="Wang J."/>
            <person name="Shi W."/>
            <person name="Du L."/>
            <person name="Sun Y."/>
            <person name="Zhan W."/>
            <person name="Jiang J.F."/>
            <person name="Wang Q."/>
            <person name="Zhang B."/>
            <person name="Ji P."/>
            <person name="Bell-Sakyi L."/>
            <person name="Cui X.M."/>
            <person name="Yuan T.T."/>
            <person name="Jiang B.G."/>
            <person name="Yang W.F."/>
            <person name="Lam T.T."/>
            <person name="Chang Q.C."/>
            <person name="Ding S.J."/>
            <person name="Wang X.J."/>
            <person name="Zhu J.G."/>
            <person name="Ruan X.D."/>
            <person name="Zhao L."/>
            <person name="Wei J.T."/>
            <person name="Ye R.Z."/>
            <person name="Que T.C."/>
            <person name="Du C.H."/>
            <person name="Zhou Y.H."/>
            <person name="Cheng J.X."/>
            <person name="Dai P.F."/>
            <person name="Guo W.B."/>
            <person name="Han X.H."/>
            <person name="Huang E.J."/>
            <person name="Li L.F."/>
            <person name="Wei W."/>
            <person name="Gao Y.C."/>
            <person name="Liu J.Z."/>
            <person name="Shao H.Z."/>
            <person name="Wang X."/>
            <person name="Wang C.C."/>
            <person name="Yang T.C."/>
            <person name="Huo Q.B."/>
            <person name="Li W."/>
            <person name="Chen H.Y."/>
            <person name="Chen S.E."/>
            <person name="Zhou L.G."/>
            <person name="Ni X.B."/>
            <person name="Tian J.H."/>
            <person name="Sheng Y."/>
            <person name="Liu T."/>
            <person name="Pan Y.S."/>
            <person name="Xia L.Y."/>
            <person name="Li J."/>
            <person name="Zhao F."/>
            <person name="Cao W.C."/>
        </authorList>
    </citation>
    <scope>NUCLEOTIDE SEQUENCE [LARGE SCALE GENOMIC DNA]</scope>
    <source>
        <strain evidence="1">HaeL-2018</strain>
    </source>
</reference>
<sequence>MSKKIPVPYLFTKSLNGFQLPNLNQYGVEKVQQVRFKVIRLNTDNHKVDVGATKDPCGKFLT</sequence>
<evidence type="ECO:0000313" key="1">
    <source>
        <dbReference type="EMBL" id="KAH9374658.1"/>
    </source>
</evidence>
<organism evidence="1 2">
    <name type="scientific">Haemaphysalis longicornis</name>
    <name type="common">Bush tick</name>
    <dbReference type="NCBI Taxonomy" id="44386"/>
    <lineage>
        <taxon>Eukaryota</taxon>
        <taxon>Metazoa</taxon>
        <taxon>Ecdysozoa</taxon>
        <taxon>Arthropoda</taxon>
        <taxon>Chelicerata</taxon>
        <taxon>Arachnida</taxon>
        <taxon>Acari</taxon>
        <taxon>Parasitiformes</taxon>
        <taxon>Ixodida</taxon>
        <taxon>Ixodoidea</taxon>
        <taxon>Ixodidae</taxon>
        <taxon>Haemaphysalinae</taxon>
        <taxon>Haemaphysalis</taxon>
    </lineage>
</organism>
<dbReference type="Proteomes" id="UP000821853">
    <property type="component" value="Chromosome 5"/>
</dbReference>